<feature type="domain" description="Zn(2)-C6 fungal-type" evidence="6">
    <location>
        <begin position="18"/>
        <end position="47"/>
    </location>
</feature>
<protein>
    <recommendedName>
        <fullName evidence="6">Zn(2)-C6 fungal-type domain-containing protein</fullName>
    </recommendedName>
</protein>
<dbReference type="GO" id="GO:0005634">
    <property type="term" value="C:nucleus"/>
    <property type="evidence" value="ECO:0007669"/>
    <property type="project" value="TreeGrafter"/>
</dbReference>
<dbReference type="InterPro" id="IPR036864">
    <property type="entry name" value="Zn2-C6_fun-type_DNA-bd_sf"/>
</dbReference>
<dbReference type="Gene3D" id="4.10.240.10">
    <property type="entry name" value="Zn(2)-C6 fungal-type DNA-binding domain"/>
    <property type="match status" value="1"/>
</dbReference>
<dbReference type="InterPro" id="IPR051127">
    <property type="entry name" value="Fungal_SecMet_Regulators"/>
</dbReference>
<dbReference type="GO" id="GO:0006351">
    <property type="term" value="P:DNA-templated transcription"/>
    <property type="evidence" value="ECO:0007669"/>
    <property type="project" value="InterPro"/>
</dbReference>
<accession>A0A0C3DSR9</accession>
<evidence type="ECO:0000256" key="3">
    <source>
        <dbReference type="ARBA" id="ARBA00023163"/>
    </source>
</evidence>
<evidence type="ECO:0000256" key="5">
    <source>
        <dbReference type="SAM" id="Coils"/>
    </source>
</evidence>
<evidence type="ECO:0000256" key="4">
    <source>
        <dbReference type="ARBA" id="ARBA00023242"/>
    </source>
</evidence>
<feature type="coiled-coil region" evidence="5">
    <location>
        <begin position="56"/>
        <end position="90"/>
    </location>
</feature>
<organism evidence="7 8">
    <name type="scientific">Oidiodendron maius (strain Zn)</name>
    <dbReference type="NCBI Taxonomy" id="913774"/>
    <lineage>
        <taxon>Eukaryota</taxon>
        <taxon>Fungi</taxon>
        <taxon>Dikarya</taxon>
        <taxon>Ascomycota</taxon>
        <taxon>Pezizomycotina</taxon>
        <taxon>Leotiomycetes</taxon>
        <taxon>Leotiomycetes incertae sedis</taxon>
        <taxon>Myxotrichaceae</taxon>
        <taxon>Oidiodendron</taxon>
    </lineage>
</organism>
<keyword evidence="2" id="KW-0805">Transcription regulation</keyword>
<keyword evidence="1" id="KW-0479">Metal-binding</keyword>
<feature type="non-terminal residue" evidence="7">
    <location>
        <position position="1"/>
    </location>
</feature>
<dbReference type="Pfam" id="PF00172">
    <property type="entry name" value="Zn_clus"/>
    <property type="match status" value="1"/>
</dbReference>
<dbReference type="GO" id="GO:0000981">
    <property type="term" value="F:DNA-binding transcription factor activity, RNA polymerase II-specific"/>
    <property type="evidence" value="ECO:0007669"/>
    <property type="project" value="InterPro"/>
</dbReference>
<name>A0A0C3DSR9_OIDMZ</name>
<dbReference type="CDD" id="cd12148">
    <property type="entry name" value="fungal_TF_MHR"/>
    <property type="match status" value="1"/>
</dbReference>
<dbReference type="SMART" id="SM00066">
    <property type="entry name" value="GAL4"/>
    <property type="match status" value="1"/>
</dbReference>
<dbReference type="InterPro" id="IPR007219">
    <property type="entry name" value="XnlR_reg_dom"/>
</dbReference>
<gene>
    <name evidence="7" type="ORF">OIDMADRAFT_70091</name>
</gene>
<dbReference type="HOGENOM" id="CLU_016509_0_0_1"/>
<feature type="non-terminal residue" evidence="7">
    <location>
        <position position="730"/>
    </location>
</feature>
<dbReference type="EMBL" id="KN832872">
    <property type="protein sequence ID" value="KIN05103.1"/>
    <property type="molecule type" value="Genomic_DNA"/>
</dbReference>
<dbReference type="Proteomes" id="UP000054321">
    <property type="component" value="Unassembled WGS sequence"/>
</dbReference>
<dbReference type="GO" id="GO:0008270">
    <property type="term" value="F:zinc ion binding"/>
    <property type="evidence" value="ECO:0007669"/>
    <property type="project" value="InterPro"/>
</dbReference>
<dbReference type="PROSITE" id="PS00463">
    <property type="entry name" value="ZN2_CY6_FUNGAL_1"/>
    <property type="match status" value="1"/>
</dbReference>
<dbReference type="PANTHER" id="PTHR47424">
    <property type="entry name" value="REGULATORY PROTEIN GAL4"/>
    <property type="match status" value="1"/>
</dbReference>
<dbReference type="SUPFAM" id="SSF57701">
    <property type="entry name" value="Zn2/Cys6 DNA-binding domain"/>
    <property type="match status" value="1"/>
</dbReference>
<dbReference type="GO" id="GO:0000435">
    <property type="term" value="P:positive regulation of transcription from RNA polymerase II promoter by galactose"/>
    <property type="evidence" value="ECO:0007669"/>
    <property type="project" value="TreeGrafter"/>
</dbReference>
<keyword evidence="4" id="KW-0539">Nucleus</keyword>
<reference evidence="8" key="2">
    <citation type="submission" date="2015-01" db="EMBL/GenBank/DDBJ databases">
        <title>Evolutionary Origins and Diversification of the Mycorrhizal Mutualists.</title>
        <authorList>
            <consortium name="DOE Joint Genome Institute"/>
            <consortium name="Mycorrhizal Genomics Consortium"/>
            <person name="Kohler A."/>
            <person name="Kuo A."/>
            <person name="Nagy L.G."/>
            <person name="Floudas D."/>
            <person name="Copeland A."/>
            <person name="Barry K.W."/>
            <person name="Cichocki N."/>
            <person name="Veneault-Fourrey C."/>
            <person name="LaButti K."/>
            <person name="Lindquist E.A."/>
            <person name="Lipzen A."/>
            <person name="Lundell T."/>
            <person name="Morin E."/>
            <person name="Murat C."/>
            <person name="Riley R."/>
            <person name="Ohm R."/>
            <person name="Sun H."/>
            <person name="Tunlid A."/>
            <person name="Henrissat B."/>
            <person name="Grigoriev I.V."/>
            <person name="Hibbett D.S."/>
            <person name="Martin F."/>
        </authorList>
    </citation>
    <scope>NUCLEOTIDE SEQUENCE [LARGE SCALE GENOMIC DNA]</scope>
    <source>
        <strain evidence="8">Zn</strain>
    </source>
</reference>
<reference evidence="7 8" key="1">
    <citation type="submission" date="2014-04" db="EMBL/GenBank/DDBJ databases">
        <authorList>
            <consortium name="DOE Joint Genome Institute"/>
            <person name="Kuo A."/>
            <person name="Martino E."/>
            <person name="Perotto S."/>
            <person name="Kohler A."/>
            <person name="Nagy L.G."/>
            <person name="Floudas D."/>
            <person name="Copeland A."/>
            <person name="Barry K.W."/>
            <person name="Cichocki N."/>
            <person name="Veneault-Fourrey C."/>
            <person name="LaButti K."/>
            <person name="Lindquist E.A."/>
            <person name="Lipzen A."/>
            <person name="Lundell T."/>
            <person name="Morin E."/>
            <person name="Murat C."/>
            <person name="Sun H."/>
            <person name="Tunlid A."/>
            <person name="Henrissat B."/>
            <person name="Grigoriev I.V."/>
            <person name="Hibbett D.S."/>
            <person name="Martin F."/>
            <person name="Nordberg H.P."/>
            <person name="Cantor M.N."/>
            <person name="Hua S.X."/>
        </authorList>
    </citation>
    <scope>NUCLEOTIDE SEQUENCE [LARGE SCALE GENOMIC DNA]</scope>
    <source>
        <strain evidence="7 8">Zn</strain>
    </source>
</reference>
<keyword evidence="3" id="KW-0804">Transcription</keyword>
<dbReference type="GO" id="GO:0000978">
    <property type="term" value="F:RNA polymerase II cis-regulatory region sequence-specific DNA binding"/>
    <property type="evidence" value="ECO:0007669"/>
    <property type="project" value="TreeGrafter"/>
</dbReference>
<evidence type="ECO:0000256" key="2">
    <source>
        <dbReference type="ARBA" id="ARBA00023015"/>
    </source>
</evidence>
<dbReference type="InterPro" id="IPR001138">
    <property type="entry name" value="Zn2Cys6_DnaBD"/>
</dbReference>
<dbReference type="Pfam" id="PF04082">
    <property type="entry name" value="Fungal_trans"/>
    <property type="match status" value="1"/>
</dbReference>
<sequence length="730" mass="81665">SPPPPRPRPKKRSQVARACDWCRVHRVKCDNELPCSNCQDRGVRCTRSGSTKSVTLPTAYREIERLRQKVQELELELKTQRQQKSDVDNTDQKLNTVLAASINSSTREKGDPIVRDRELLRAGGQGKGPCEGIHIRTARSPQKTWYGSSSIFYFIGRINAFLTTTFQQDFSAQVLMPKAPSSLLDAPTTVSGEVDKQNNQQAATAVDDSIYAAEYLTPTQEEYFLDLFWQSYFPTCPIFDEVEFKEYYQSLWSASGKERKPSALVDIVLAICMQYGVAQLPDVGRRSNAGPKARTSNNDATIAGRWHYRRCQTLLSSELESPTLSTLQCHILSCLYLCCGSFMNMADHACSQAVRTAYMLGLHLEPPQTMPRRERELRKRVWWTMFAQETKMSMKLGRPFLLYDSSTTCTPSADDREIAVLSGPSYSRPEENVTWLTWSLHNTRLMLAARAAYTAFYHSIPNPSSVNSGECVIDRLNEWLTSVPESLKMQRQNNGKPLSTDLSPLDIEQFAPMWLQRQRLLLELLYHNLCTNLYRPNITFPATEDPSHLPDGAASKCASHALALTHIMHQVLLSTPILAGWVESFQWQWNASLTLVGFVLAYPQDILTPIARAALDLSIDVFEKFGDSFAVAASAADIMRNLSYKADFLLASRKGEDRLEPLNNAPTESGSGFITADNFAATQAIDGFDGFEGVATADITGVLGQSIDILAAEPYTDFDWPGMNGNFSDQ</sequence>
<evidence type="ECO:0000313" key="7">
    <source>
        <dbReference type="EMBL" id="KIN05103.1"/>
    </source>
</evidence>
<dbReference type="PANTHER" id="PTHR47424:SF12">
    <property type="entry name" value="TRANSCRIPTION FACTOR ASQA"/>
    <property type="match status" value="1"/>
</dbReference>
<keyword evidence="5" id="KW-0175">Coiled coil</keyword>
<proteinExistence type="predicted"/>
<dbReference type="AlphaFoldDB" id="A0A0C3DSR9"/>
<evidence type="ECO:0000313" key="8">
    <source>
        <dbReference type="Proteomes" id="UP000054321"/>
    </source>
</evidence>
<dbReference type="CDD" id="cd00067">
    <property type="entry name" value="GAL4"/>
    <property type="match status" value="1"/>
</dbReference>
<dbReference type="PROSITE" id="PS50048">
    <property type="entry name" value="ZN2_CY6_FUNGAL_2"/>
    <property type="match status" value="1"/>
</dbReference>
<evidence type="ECO:0000256" key="1">
    <source>
        <dbReference type="ARBA" id="ARBA00022723"/>
    </source>
</evidence>
<dbReference type="OrthoDB" id="2283488at2759"/>
<keyword evidence="8" id="KW-1185">Reference proteome</keyword>
<evidence type="ECO:0000259" key="6">
    <source>
        <dbReference type="PROSITE" id="PS50048"/>
    </source>
</evidence>
<dbReference type="InParanoid" id="A0A0C3DSR9"/>
<dbReference type="SMART" id="SM00906">
    <property type="entry name" value="Fungal_trans"/>
    <property type="match status" value="1"/>
</dbReference>